<dbReference type="EMBL" id="CP011494">
    <property type="protein sequence ID" value="AKO51757.1"/>
    <property type="molecule type" value="Genomic_DNA"/>
</dbReference>
<name>A0A0H4I9M9_9GAMM</name>
<organism evidence="1 2">
    <name type="scientific">Marinobacter psychrophilus</name>
    <dbReference type="NCBI Taxonomy" id="330734"/>
    <lineage>
        <taxon>Bacteria</taxon>
        <taxon>Pseudomonadati</taxon>
        <taxon>Pseudomonadota</taxon>
        <taxon>Gammaproteobacteria</taxon>
        <taxon>Pseudomonadales</taxon>
        <taxon>Marinobacteraceae</taxon>
        <taxon>Marinobacter</taxon>
    </lineage>
</organism>
<dbReference type="PATRIC" id="fig|330734.3.peg.943"/>
<proteinExistence type="predicted"/>
<dbReference type="KEGG" id="mpq:ABA45_04420"/>
<dbReference type="AlphaFoldDB" id="A0A0H4I9M9"/>
<evidence type="ECO:0000313" key="2">
    <source>
        <dbReference type="Proteomes" id="UP000036406"/>
    </source>
</evidence>
<dbReference type="Proteomes" id="UP000036406">
    <property type="component" value="Chromosome"/>
</dbReference>
<accession>A0A0H4I9M9</accession>
<protein>
    <submittedName>
        <fullName evidence="1">Uncharacterized protein</fullName>
    </submittedName>
</protein>
<keyword evidence="2" id="KW-1185">Reference proteome</keyword>
<evidence type="ECO:0000313" key="1">
    <source>
        <dbReference type="EMBL" id="AKO51757.1"/>
    </source>
</evidence>
<reference evidence="1 2" key="1">
    <citation type="submission" date="2015-05" db="EMBL/GenBank/DDBJ databases">
        <title>Complete genome of Marinobacter psychrophilus strain 20041T isolated from sea-ice of the Canadian Basin.</title>
        <authorList>
            <person name="Song L."/>
            <person name="Ren L."/>
            <person name="Yu Y."/>
            <person name="Wang X."/>
        </authorList>
    </citation>
    <scope>NUCLEOTIDE SEQUENCE [LARGE SCALE GENOMIC DNA]</scope>
    <source>
        <strain evidence="1 2">20041</strain>
    </source>
</reference>
<gene>
    <name evidence="1" type="ORF">ABA45_04420</name>
</gene>
<sequence>MTSFEGFFLTRTSNFSPSFIEPNWCKNDMSERNKGNTDPVLYRVSAVVDYQIDKHKPGKAE</sequence>